<dbReference type="Proteomes" id="UP001165342">
    <property type="component" value="Unassembled WGS sequence"/>
</dbReference>
<evidence type="ECO:0000313" key="3">
    <source>
        <dbReference type="Proteomes" id="UP001165342"/>
    </source>
</evidence>
<dbReference type="RefSeq" id="WP_249830053.1">
    <property type="nucleotide sequence ID" value="NZ_JAMGBE010000001.1"/>
</dbReference>
<gene>
    <name evidence="2" type="ORF">LZ538_00545</name>
</gene>
<feature type="chain" id="PRO_5046505997" description="Circumsporozoite protein" evidence="1">
    <location>
        <begin position="24"/>
        <end position="85"/>
    </location>
</feature>
<dbReference type="PROSITE" id="PS51257">
    <property type="entry name" value="PROKAR_LIPOPROTEIN"/>
    <property type="match status" value="1"/>
</dbReference>
<evidence type="ECO:0000313" key="2">
    <source>
        <dbReference type="EMBL" id="MCL6728543.1"/>
    </source>
</evidence>
<sequence length="85" mass="8460">MRALILVAGAALAVAACSSNESANNTMNVDENLTTTDMNATDMNAMDMNATDANMTMDAANSAADANNAADAANAAADAATNNAM</sequence>
<comment type="caution">
    <text evidence="2">The sequence shown here is derived from an EMBL/GenBank/DDBJ whole genome shotgun (WGS) entry which is preliminary data.</text>
</comment>
<evidence type="ECO:0000256" key="1">
    <source>
        <dbReference type="SAM" id="SignalP"/>
    </source>
</evidence>
<keyword evidence="3" id="KW-1185">Reference proteome</keyword>
<accession>A0ABT0RY57</accession>
<organism evidence="2 3">
    <name type="scientific">Sphingomonas hankyongi</name>
    <dbReference type="NCBI Taxonomy" id="2908209"/>
    <lineage>
        <taxon>Bacteria</taxon>
        <taxon>Pseudomonadati</taxon>
        <taxon>Pseudomonadota</taxon>
        <taxon>Alphaproteobacteria</taxon>
        <taxon>Sphingomonadales</taxon>
        <taxon>Sphingomonadaceae</taxon>
        <taxon>Sphingomonas</taxon>
    </lineage>
</organism>
<keyword evidence="1" id="KW-0732">Signal</keyword>
<evidence type="ECO:0008006" key="4">
    <source>
        <dbReference type="Google" id="ProtNLM"/>
    </source>
</evidence>
<proteinExistence type="predicted"/>
<protein>
    <recommendedName>
        <fullName evidence="4">Circumsporozoite protein</fullName>
    </recommendedName>
</protein>
<feature type="signal peptide" evidence="1">
    <location>
        <begin position="1"/>
        <end position="23"/>
    </location>
</feature>
<dbReference type="EMBL" id="JAMGBE010000001">
    <property type="protein sequence ID" value="MCL6728543.1"/>
    <property type="molecule type" value="Genomic_DNA"/>
</dbReference>
<name>A0ABT0RY57_9SPHN</name>
<reference evidence="2" key="1">
    <citation type="submission" date="2022-05" db="EMBL/GenBank/DDBJ databases">
        <authorList>
            <person name="Jo J.-H."/>
            <person name="Im W.-T."/>
        </authorList>
    </citation>
    <scope>NUCLEOTIDE SEQUENCE</scope>
    <source>
        <strain evidence="2">SE220</strain>
    </source>
</reference>